<dbReference type="InterPro" id="IPR004843">
    <property type="entry name" value="Calcineurin-like_PHP"/>
</dbReference>
<reference evidence="7 8" key="1">
    <citation type="journal article" date="2024" name="IMA Fungus">
        <title>IMA Genome - F19 : A genome assembly and annotation guide to empower mycologists, including annotated draft genome sequences of Ceratocystis pirilliformis, Diaporthe australafricana, Fusarium ophioides, Paecilomyces lecythidis, and Sporothrix stenoceras.</title>
        <authorList>
            <person name="Aylward J."/>
            <person name="Wilson A.M."/>
            <person name="Visagie C.M."/>
            <person name="Spraker J."/>
            <person name="Barnes I."/>
            <person name="Buitendag C."/>
            <person name="Ceriani C."/>
            <person name="Del Mar Angel L."/>
            <person name="du Plessis D."/>
            <person name="Fuchs T."/>
            <person name="Gasser K."/>
            <person name="Kramer D."/>
            <person name="Li W."/>
            <person name="Munsamy K."/>
            <person name="Piso A."/>
            <person name="Price J.L."/>
            <person name="Sonnekus B."/>
            <person name="Thomas C."/>
            <person name="van der Nest A."/>
            <person name="van Dijk A."/>
            <person name="van Heerden A."/>
            <person name="van Vuuren N."/>
            <person name="Yilmaz N."/>
            <person name="Duong T.A."/>
            <person name="van der Merwe N.A."/>
            <person name="Wingfield M.J."/>
            <person name="Wingfield B.D."/>
        </authorList>
    </citation>
    <scope>NUCLEOTIDE SEQUENCE [LARGE SCALE GENOMIC DNA]</scope>
    <source>
        <strain evidence="7 8">CMW 5346</strain>
    </source>
</reference>
<feature type="domain" description="5'-Nucleotidase C-terminal" evidence="6">
    <location>
        <begin position="330"/>
        <end position="473"/>
    </location>
</feature>
<protein>
    <recommendedName>
        <fullName evidence="9">5'-nucleotidase</fullName>
    </recommendedName>
</protein>
<dbReference type="CDD" id="cd07406">
    <property type="entry name" value="MPP_CG11883_N"/>
    <property type="match status" value="1"/>
</dbReference>
<dbReference type="PRINTS" id="PR01607">
    <property type="entry name" value="APYRASEFAMLY"/>
</dbReference>
<evidence type="ECO:0000256" key="1">
    <source>
        <dbReference type="ARBA" id="ARBA00006654"/>
    </source>
</evidence>
<dbReference type="InterPro" id="IPR041821">
    <property type="entry name" value="CG11883_N"/>
</dbReference>
<comment type="similarity">
    <text evidence="1 3">Belongs to the 5'-nucleotidase family.</text>
</comment>
<dbReference type="InterPro" id="IPR036907">
    <property type="entry name" value="5'-Nucleotdase_C_sf"/>
</dbReference>
<dbReference type="EMBL" id="JAWCUI010000083">
    <property type="protein sequence ID" value="KAL1888891.1"/>
    <property type="molecule type" value="Genomic_DNA"/>
</dbReference>
<evidence type="ECO:0000313" key="7">
    <source>
        <dbReference type="EMBL" id="KAL1888891.1"/>
    </source>
</evidence>
<comment type="caution">
    <text evidence="7">The sequence shown here is derived from an EMBL/GenBank/DDBJ whole genome shotgun (WGS) entry which is preliminary data.</text>
</comment>
<keyword evidence="3" id="KW-0378">Hydrolase</keyword>
<keyword evidence="8" id="KW-1185">Reference proteome</keyword>
<name>A0ABR3YKN4_9PEZI</name>
<dbReference type="PANTHER" id="PTHR11575">
    <property type="entry name" value="5'-NUCLEOTIDASE-RELATED"/>
    <property type="match status" value="1"/>
</dbReference>
<evidence type="ECO:0008006" key="9">
    <source>
        <dbReference type="Google" id="ProtNLM"/>
    </source>
</evidence>
<feature type="region of interest" description="Disordered" evidence="4">
    <location>
        <begin position="534"/>
        <end position="581"/>
    </location>
</feature>
<dbReference type="SUPFAM" id="SSF56300">
    <property type="entry name" value="Metallo-dependent phosphatases"/>
    <property type="match status" value="1"/>
</dbReference>
<dbReference type="Pfam" id="PF02872">
    <property type="entry name" value="5_nucleotid_C"/>
    <property type="match status" value="1"/>
</dbReference>
<dbReference type="InterPro" id="IPR006179">
    <property type="entry name" value="5_nucleotidase/apyrase"/>
</dbReference>
<organism evidence="7 8">
    <name type="scientific">Sporothrix stenoceras</name>
    <dbReference type="NCBI Taxonomy" id="5173"/>
    <lineage>
        <taxon>Eukaryota</taxon>
        <taxon>Fungi</taxon>
        <taxon>Dikarya</taxon>
        <taxon>Ascomycota</taxon>
        <taxon>Pezizomycotina</taxon>
        <taxon>Sordariomycetes</taxon>
        <taxon>Sordariomycetidae</taxon>
        <taxon>Ophiostomatales</taxon>
        <taxon>Ophiostomataceae</taxon>
        <taxon>Sporothrix</taxon>
    </lineage>
</organism>
<evidence type="ECO:0000259" key="6">
    <source>
        <dbReference type="Pfam" id="PF02872"/>
    </source>
</evidence>
<dbReference type="Gene3D" id="3.90.780.10">
    <property type="entry name" value="5'-Nucleotidase, C-terminal domain"/>
    <property type="match status" value="1"/>
</dbReference>
<proteinExistence type="inferred from homology"/>
<feature type="domain" description="Calcineurin-like phosphoesterase" evidence="5">
    <location>
        <begin position="28"/>
        <end position="243"/>
    </location>
</feature>
<dbReference type="Proteomes" id="UP001583186">
    <property type="component" value="Unassembled WGS sequence"/>
</dbReference>
<evidence type="ECO:0000256" key="2">
    <source>
        <dbReference type="ARBA" id="ARBA00022729"/>
    </source>
</evidence>
<gene>
    <name evidence="7" type="ORF">Sste5346_009275</name>
</gene>
<accession>A0ABR3YKN4</accession>
<evidence type="ECO:0000313" key="8">
    <source>
        <dbReference type="Proteomes" id="UP001583186"/>
    </source>
</evidence>
<evidence type="ECO:0000256" key="4">
    <source>
        <dbReference type="SAM" id="MobiDB-lite"/>
    </source>
</evidence>
<sequence length="673" mass="74882">MCAASISADGTEFATYTPDHSIDLTPDLRILHFNDVYHLDPSSAEPVGGAARFQTAVDEYKSAERFNGQPELITLFSGDAFNPSLESSVTKGSHMVPILNQLGTACACVGNHDLDFGVKQFEYLTGKCTFPWLVANIFDPALGDDVPIAYLQKTHMITSSNGIKIGLVGLGEREWLDTVNALPPNIVYKSATETAKQLIPELRKAGADMVIVLSHAREPNDIKLAENLNGEADLILGGHDHYYSHRLVNGTHVLRSGSDFKQLSYLEAWRRPGSAGDETKGRWQFAIRRRDIVSAIAEDKPTLSLVDELTAKLKQSLEKAVGWTAAPLDARFTTVRVKESNLGNFVCDIMRLHYQADCVIMASGTIRGDQIYPPGPVRVKDITDCFPFEDPVVVLRVTGQAILDALENGVSLYPALEGRFPQVSNIKYEFDPSKPPGSRITKWELGGVTADLKKEYVLCTRGYMARGKDGFTSLLAKSEGGTVEEIVNEESGILISMMLRQYFMALKVLDQWIYWSPSMENHWNRVVSDIDHHHPHLRPNSTTTSPTASPKVTHQGDAQDDSRPRKRPRASDDGEEGWGNWTAARLRQRRCSAVPFNERVVDNATPAKNTEEMRRIDRQMHIMRRVARKWRRLAGVPSRLGDTLTEEEYEADWTKAIAPRVEGRIIVVGEGGK</sequence>
<dbReference type="InterPro" id="IPR029052">
    <property type="entry name" value="Metallo-depent_PP-like"/>
</dbReference>
<dbReference type="InterPro" id="IPR008334">
    <property type="entry name" value="5'-Nucleotdase_C"/>
</dbReference>
<feature type="compositionally biased region" description="Low complexity" evidence="4">
    <location>
        <begin position="539"/>
        <end position="550"/>
    </location>
</feature>
<dbReference type="Pfam" id="PF00149">
    <property type="entry name" value="Metallophos"/>
    <property type="match status" value="1"/>
</dbReference>
<dbReference type="PANTHER" id="PTHR11575:SF48">
    <property type="entry name" value="5'-NUCLEOTIDASE"/>
    <property type="match status" value="1"/>
</dbReference>
<dbReference type="Gene3D" id="3.60.21.10">
    <property type="match status" value="1"/>
</dbReference>
<evidence type="ECO:0000259" key="5">
    <source>
        <dbReference type="Pfam" id="PF00149"/>
    </source>
</evidence>
<evidence type="ECO:0000256" key="3">
    <source>
        <dbReference type="RuleBase" id="RU362119"/>
    </source>
</evidence>
<keyword evidence="2" id="KW-0732">Signal</keyword>
<dbReference type="SUPFAM" id="SSF55816">
    <property type="entry name" value="5'-nucleotidase (syn. UDP-sugar hydrolase), C-terminal domain"/>
    <property type="match status" value="1"/>
</dbReference>
<keyword evidence="3" id="KW-0547">Nucleotide-binding</keyword>